<sequence length="129" mass="14533">MHADPHRAAKVSASLKARFADPEFKARHMERLMAVHKDPVVIEIRRESGRRYGAANIATTRTPEARAKAGRSIRQTRSGWCPIDLRPLYIKLRNTFGAAEARRMIEDQMRTDARRAAAAIAKSIERLAA</sequence>
<reference evidence="2 3" key="1">
    <citation type="submission" date="2020-01" db="EMBL/GenBank/DDBJ databases">
        <title>Sphingomonas sp. C33 whole genome sequece.</title>
        <authorList>
            <person name="Park C."/>
        </authorList>
    </citation>
    <scope>NUCLEOTIDE SEQUENCE [LARGE SCALE GENOMIC DNA]</scope>
    <source>
        <strain evidence="2 3">C33</strain>
    </source>
</reference>
<dbReference type="RefSeq" id="WP_160593183.1">
    <property type="nucleotide sequence ID" value="NZ_CP047895.1"/>
</dbReference>
<evidence type="ECO:0000256" key="1">
    <source>
        <dbReference type="SAM" id="MobiDB-lite"/>
    </source>
</evidence>
<feature type="region of interest" description="Disordered" evidence="1">
    <location>
        <begin position="54"/>
        <end position="73"/>
    </location>
</feature>
<gene>
    <name evidence="2" type="ORF">GVO57_11075</name>
</gene>
<accession>A0A7Z2NWS1</accession>
<proteinExistence type="predicted"/>
<dbReference type="Proteomes" id="UP000464468">
    <property type="component" value="Chromosome"/>
</dbReference>
<organism evidence="2 3">
    <name type="scientific">Sphingomonas changnyeongensis</name>
    <dbReference type="NCBI Taxonomy" id="2698679"/>
    <lineage>
        <taxon>Bacteria</taxon>
        <taxon>Pseudomonadati</taxon>
        <taxon>Pseudomonadota</taxon>
        <taxon>Alphaproteobacteria</taxon>
        <taxon>Sphingomonadales</taxon>
        <taxon>Sphingomonadaceae</taxon>
        <taxon>Sphingomonas</taxon>
    </lineage>
</organism>
<protein>
    <submittedName>
        <fullName evidence="2">Uncharacterized protein</fullName>
    </submittedName>
</protein>
<evidence type="ECO:0000313" key="3">
    <source>
        <dbReference type="Proteomes" id="UP000464468"/>
    </source>
</evidence>
<dbReference type="KEGG" id="schy:GVO57_11075"/>
<name>A0A7Z2NWS1_9SPHN</name>
<keyword evidence="3" id="KW-1185">Reference proteome</keyword>
<dbReference type="AlphaFoldDB" id="A0A7Z2NWS1"/>
<dbReference type="EMBL" id="CP047895">
    <property type="protein sequence ID" value="QHL91253.1"/>
    <property type="molecule type" value="Genomic_DNA"/>
</dbReference>
<evidence type="ECO:0000313" key="2">
    <source>
        <dbReference type="EMBL" id="QHL91253.1"/>
    </source>
</evidence>